<dbReference type="KEGG" id="hdf:AArcSl_1380"/>
<dbReference type="Proteomes" id="UP000263012">
    <property type="component" value="Chromosome"/>
</dbReference>
<dbReference type="GeneID" id="37877729"/>
<dbReference type="SMART" id="SM00450">
    <property type="entry name" value="RHOD"/>
    <property type="match status" value="1"/>
</dbReference>
<dbReference type="InterPro" id="IPR001307">
    <property type="entry name" value="Thiosulphate_STrfase_CS"/>
</dbReference>
<protein>
    <submittedName>
        <fullName evidence="2">Rhodanese-related sulfurtransferase</fullName>
    </submittedName>
</protein>
<gene>
    <name evidence="2" type="ORF">AArcSl_1380</name>
</gene>
<dbReference type="InterPro" id="IPR050229">
    <property type="entry name" value="GlpE_sulfurtransferase"/>
</dbReference>
<keyword evidence="2" id="KW-0808">Transferase</keyword>
<dbReference type="RefSeq" id="WP_119816893.1">
    <property type="nucleotide sequence ID" value="NZ_CP025066.1"/>
</dbReference>
<evidence type="ECO:0000259" key="1">
    <source>
        <dbReference type="PROSITE" id="PS50206"/>
    </source>
</evidence>
<keyword evidence="3" id="KW-1185">Reference proteome</keyword>
<dbReference type="AlphaFoldDB" id="A0A343TIT9"/>
<sequence>MVEELTPEEVKEKVDTGEIQVIDIRDERAFEEGHVPGAVNVPMSELPRAVDQVDWEDEIVCVCPIGQSSIQAAKLVSSFEGVDDDARVTSMKGGYRAWEYELESGAESGDADTETESSTPH</sequence>
<dbReference type="SUPFAM" id="SSF52821">
    <property type="entry name" value="Rhodanese/Cell cycle control phosphatase"/>
    <property type="match status" value="1"/>
</dbReference>
<dbReference type="PANTHER" id="PTHR43031">
    <property type="entry name" value="FAD-DEPENDENT OXIDOREDUCTASE"/>
    <property type="match status" value="1"/>
</dbReference>
<organism evidence="2 3">
    <name type="scientific">Halalkaliarchaeum desulfuricum</name>
    <dbReference type="NCBI Taxonomy" id="2055893"/>
    <lineage>
        <taxon>Archaea</taxon>
        <taxon>Methanobacteriati</taxon>
        <taxon>Methanobacteriota</taxon>
        <taxon>Stenosarchaea group</taxon>
        <taxon>Halobacteria</taxon>
        <taxon>Halobacteriales</taxon>
        <taxon>Haloferacaceae</taxon>
        <taxon>Halalkaliarchaeum</taxon>
    </lineage>
</organism>
<dbReference type="PANTHER" id="PTHR43031:SF17">
    <property type="entry name" value="SULFURTRANSFERASE YTWF-RELATED"/>
    <property type="match status" value="1"/>
</dbReference>
<dbReference type="InterPro" id="IPR001763">
    <property type="entry name" value="Rhodanese-like_dom"/>
</dbReference>
<reference evidence="3" key="1">
    <citation type="submission" date="2017-11" db="EMBL/GenBank/DDBJ databases">
        <title>Phenotypic and genomic properties of facultatively anaerobic sulfur-reducing natronoarchaea from hypersaline soda lakes.</title>
        <authorList>
            <person name="Sorokin D.Y."/>
            <person name="Kublanov I.V."/>
            <person name="Roman P."/>
            <person name="Sinninghe Damste J.S."/>
            <person name="Golyshin P.N."/>
            <person name="Rojo D."/>
            <person name="Ciordia S."/>
            <person name="Mena M.D.C."/>
            <person name="Ferrer M."/>
            <person name="Messina E."/>
            <person name="Smedile F."/>
            <person name="La Spada G."/>
            <person name="La Cono V."/>
            <person name="Yakimov M.M."/>
        </authorList>
    </citation>
    <scope>NUCLEOTIDE SEQUENCE [LARGE SCALE GENOMIC DNA]</scope>
    <source>
        <strain evidence="3">AArc-Sl</strain>
    </source>
</reference>
<dbReference type="GO" id="GO:0004792">
    <property type="term" value="F:thiosulfate-cyanide sulfurtransferase activity"/>
    <property type="evidence" value="ECO:0007669"/>
    <property type="project" value="InterPro"/>
</dbReference>
<name>A0A343TIT9_9EURY</name>
<evidence type="ECO:0000313" key="3">
    <source>
        <dbReference type="Proteomes" id="UP000263012"/>
    </source>
</evidence>
<feature type="domain" description="Rhodanese" evidence="1">
    <location>
        <begin position="15"/>
        <end position="104"/>
    </location>
</feature>
<dbReference type="InterPro" id="IPR036873">
    <property type="entry name" value="Rhodanese-like_dom_sf"/>
</dbReference>
<accession>A0A343TIT9</accession>
<dbReference type="PROSITE" id="PS00380">
    <property type="entry name" value="RHODANESE_1"/>
    <property type="match status" value="1"/>
</dbReference>
<proteinExistence type="predicted"/>
<dbReference type="PROSITE" id="PS50206">
    <property type="entry name" value="RHODANESE_3"/>
    <property type="match status" value="1"/>
</dbReference>
<dbReference type="OrthoDB" id="135517at2157"/>
<dbReference type="CDD" id="cd00158">
    <property type="entry name" value="RHOD"/>
    <property type="match status" value="1"/>
</dbReference>
<dbReference type="Pfam" id="PF00581">
    <property type="entry name" value="Rhodanese"/>
    <property type="match status" value="1"/>
</dbReference>
<dbReference type="Gene3D" id="3.40.250.10">
    <property type="entry name" value="Rhodanese-like domain"/>
    <property type="match status" value="1"/>
</dbReference>
<dbReference type="EMBL" id="CP025066">
    <property type="protein sequence ID" value="AUX09011.1"/>
    <property type="molecule type" value="Genomic_DNA"/>
</dbReference>
<evidence type="ECO:0000313" key="2">
    <source>
        <dbReference type="EMBL" id="AUX09011.1"/>
    </source>
</evidence>